<dbReference type="OrthoDB" id="168905at2157"/>
<dbReference type="Proteomes" id="UP000186914">
    <property type="component" value="Unassembled WGS sequence"/>
</dbReference>
<sequence>MATGYCTHDDVRRALREASLPGDAQQDPQILTDAIVSQTEWFDETYGYHWYESGGLAEDDEGIIPTGPNTRDDEEDIPTHGGFVHGASEFDRYRYRRNSDALLESGPLHDRRRRHDRHKKEEIRLSFGDLHYPTDDSVPAYCRITLARAYVDSLNQLLVVNEDGGFDDWVASDDYEGGVGIEHRGKDYWVRINSLGVSDMYLNVHSMDDDLASFSDAVYVDFDFGKEGIPHNVRRAIANRAGSDMVEEAAIQIPDNSRLSNIDTKAEVMREKADELLEIYE</sequence>
<gene>
    <name evidence="1" type="ORF">SAMN05421858_5118</name>
</gene>
<dbReference type="AlphaFoldDB" id="A0A1N7FJ00"/>
<reference evidence="2" key="1">
    <citation type="submission" date="2017-01" db="EMBL/GenBank/DDBJ databases">
        <authorList>
            <person name="Varghese N."/>
            <person name="Submissions S."/>
        </authorList>
    </citation>
    <scope>NUCLEOTIDE SEQUENCE [LARGE SCALE GENOMIC DNA]</scope>
    <source>
        <strain evidence="2">CGMCC 1.7737</strain>
    </source>
</reference>
<keyword evidence="2" id="KW-1185">Reference proteome</keyword>
<protein>
    <submittedName>
        <fullName evidence="1">Uncharacterized protein</fullName>
    </submittedName>
</protein>
<name>A0A1N7FJ00_9EURY</name>
<evidence type="ECO:0000313" key="1">
    <source>
        <dbReference type="EMBL" id="SIS00342.1"/>
    </source>
</evidence>
<organism evidence="1 2">
    <name type="scientific">Haladaptatus litoreus</name>
    <dbReference type="NCBI Taxonomy" id="553468"/>
    <lineage>
        <taxon>Archaea</taxon>
        <taxon>Methanobacteriati</taxon>
        <taxon>Methanobacteriota</taxon>
        <taxon>Stenosarchaea group</taxon>
        <taxon>Halobacteria</taxon>
        <taxon>Halobacteriales</taxon>
        <taxon>Haladaptataceae</taxon>
        <taxon>Haladaptatus</taxon>
    </lineage>
</organism>
<dbReference type="EMBL" id="FTNO01000009">
    <property type="protein sequence ID" value="SIS00342.1"/>
    <property type="molecule type" value="Genomic_DNA"/>
</dbReference>
<proteinExistence type="predicted"/>
<dbReference type="RefSeq" id="WP_076433778.1">
    <property type="nucleotide sequence ID" value="NZ_FTNO01000009.1"/>
</dbReference>
<accession>A0A1N7FJ00</accession>
<evidence type="ECO:0000313" key="2">
    <source>
        <dbReference type="Proteomes" id="UP000186914"/>
    </source>
</evidence>